<keyword evidence="3" id="KW-1185">Reference proteome</keyword>
<dbReference type="SMART" id="SM00220">
    <property type="entry name" value="S_TKc"/>
    <property type="match status" value="1"/>
</dbReference>
<dbReference type="InterPro" id="IPR011009">
    <property type="entry name" value="Kinase-like_dom_sf"/>
</dbReference>
<dbReference type="Pfam" id="PF00069">
    <property type="entry name" value="Pkinase"/>
    <property type="match status" value="1"/>
</dbReference>
<dbReference type="PROSITE" id="PS50011">
    <property type="entry name" value="PROTEIN_KINASE_DOM"/>
    <property type="match status" value="1"/>
</dbReference>
<dbReference type="AlphaFoldDB" id="A0A8S0VXM2"/>
<dbReference type="OrthoDB" id="5979581at2759"/>
<protein>
    <recommendedName>
        <fullName evidence="1">Protein kinase domain-containing protein</fullName>
    </recommendedName>
</protein>
<reference evidence="2 3" key="1">
    <citation type="submission" date="2020-01" db="EMBL/GenBank/DDBJ databases">
        <authorList>
            <person name="Gupta K D."/>
        </authorList>
    </citation>
    <scope>NUCLEOTIDE SEQUENCE [LARGE SCALE GENOMIC DNA]</scope>
</reference>
<accession>A0A8S0VXM2</accession>
<name>A0A8S0VXM2_CYCAE</name>
<evidence type="ECO:0000313" key="3">
    <source>
        <dbReference type="Proteomes" id="UP000467700"/>
    </source>
</evidence>
<dbReference type="SUPFAM" id="SSF56112">
    <property type="entry name" value="Protein kinase-like (PK-like)"/>
    <property type="match status" value="1"/>
</dbReference>
<dbReference type="InterPro" id="IPR050235">
    <property type="entry name" value="CK1_Ser-Thr_kinase"/>
</dbReference>
<comment type="caution">
    <text evidence="2">The sequence shown here is derived from an EMBL/GenBank/DDBJ whole genome shotgun (WGS) entry which is preliminary data.</text>
</comment>
<proteinExistence type="predicted"/>
<evidence type="ECO:0000259" key="1">
    <source>
        <dbReference type="PROSITE" id="PS50011"/>
    </source>
</evidence>
<dbReference type="InterPro" id="IPR000719">
    <property type="entry name" value="Prot_kinase_dom"/>
</dbReference>
<dbReference type="Proteomes" id="UP000467700">
    <property type="component" value="Unassembled WGS sequence"/>
</dbReference>
<dbReference type="GO" id="GO:0005524">
    <property type="term" value="F:ATP binding"/>
    <property type="evidence" value="ECO:0007669"/>
    <property type="project" value="InterPro"/>
</dbReference>
<dbReference type="PANTHER" id="PTHR11909">
    <property type="entry name" value="CASEIN KINASE-RELATED"/>
    <property type="match status" value="1"/>
</dbReference>
<feature type="domain" description="Protein kinase" evidence="1">
    <location>
        <begin position="87"/>
        <end position="411"/>
    </location>
</feature>
<sequence>MPELMFPSHLLIQLLRHLYTQLSLCGHYCSLRNPCYVAHQSLRPIHAFRLVSTEFSRAFLSFASFKETQFFQQVEEVYYPYEWHINTRVRRAALLGRFRVFWTIDTDSGDRGVFRAYDFGSEKGCKQATEVIVKAWKDPEDLECWTERRAYEILGCNAHVPSVVASTYDGHCQAYALALEKLGPSLEDLLNLEPNKRLDERTVLAAAIQLLEIYSALHNLNVVHNGVKPANICLAGPEGSSTSLHLIDFGLSYFLNQSTPVADRANTVGNRVFLSVFGHHGITQSQRDDLESLGYLFSFLYHGSLPWFDPLRSSRRRRAASSLPAPKIWSIKASTTASVLFQGMHPCFQRYWKDVKCLAFGERPEYSVLKSYFIDAWEEKELGGTPGESNWVARWNGLKNENSGQKQFLLG</sequence>
<organism evidence="2 3">
    <name type="scientific">Cyclocybe aegerita</name>
    <name type="common">Black poplar mushroom</name>
    <name type="synonym">Agrocybe aegerita</name>
    <dbReference type="NCBI Taxonomy" id="1973307"/>
    <lineage>
        <taxon>Eukaryota</taxon>
        <taxon>Fungi</taxon>
        <taxon>Dikarya</taxon>
        <taxon>Basidiomycota</taxon>
        <taxon>Agaricomycotina</taxon>
        <taxon>Agaricomycetes</taxon>
        <taxon>Agaricomycetidae</taxon>
        <taxon>Agaricales</taxon>
        <taxon>Agaricineae</taxon>
        <taxon>Bolbitiaceae</taxon>
        <taxon>Cyclocybe</taxon>
    </lineage>
</organism>
<gene>
    <name evidence="2" type="ORF">AAE3_LOCUS3287</name>
</gene>
<evidence type="ECO:0000313" key="2">
    <source>
        <dbReference type="EMBL" id="CAA7261011.1"/>
    </source>
</evidence>
<dbReference type="Gene3D" id="1.10.510.10">
    <property type="entry name" value="Transferase(Phosphotransferase) domain 1"/>
    <property type="match status" value="1"/>
</dbReference>
<dbReference type="EMBL" id="CACVBS010000031">
    <property type="protein sequence ID" value="CAA7261011.1"/>
    <property type="molecule type" value="Genomic_DNA"/>
</dbReference>
<dbReference type="GO" id="GO:0004672">
    <property type="term" value="F:protein kinase activity"/>
    <property type="evidence" value="ECO:0007669"/>
    <property type="project" value="InterPro"/>
</dbReference>